<dbReference type="EMBL" id="BRXR01000001">
    <property type="protein sequence ID" value="GLC28829.1"/>
    <property type="molecule type" value="Genomic_DNA"/>
</dbReference>
<protein>
    <submittedName>
        <fullName evidence="2">Uncharacterized protein</fullName>
    </submittedName>
</protein>
<feature type="compositionally biased region" description="Basic and acidic residues" evidence="1">
    <location>
        <begin position="95"/>
        <end position="123"/>
    </location>
</feature>
<sequence>MTNKKQREDTENRVDELINLVERKTRTERHLEQHSDIGDPDRLDRPQELQDEREEQIHNLKNKIVYGDSVNNDTNDQIENLERNYEFTEGYINHNSDHISSKDMNRIEEKQEHRREQMDILKQ</sequence>
<reference evidence="2 3" key="1">
    <citation type="journal article" date="2024" name="Int. J. Syst. Evol. Microbiol.">
        <title>Clostridium omnivorum sp. nov., isolated from anoxic soil under the treatment of reductive soil disinfestation.</title>
        <authorList>
            <person name="Ueki A."/>
            <person name="Tonouchi A."/>
            <person name="Kaku N."/>
            <person name="Honma S."/>
            <person name="Ueki K."/>
        </authorList>
    </citation>
    <scope>NUCLEOTIDE SEQUENCE [LARGE SCALE GENOMIC DNA]</scope>
    <source>
        <strain evidence="2 3">E14</strain>
    </source>
</reference>
<feature type="region of interest" description="Disordered" evidence="1">
    <location>
        <begin position="92"/>
        <end position="123"/>
    </location>
</feature>
<feature type="region of interest" description="Disordered" evidence="1">
    <location>
        <begin position="23"/>
        <end position="52"/>
    </location>
</feature>
<keyword evidence="3" id="KW-1185">Reference proteome</keyword>
<evidence type="ECO:0000256" key="1">
    <source>
        <dbReference type="SAM" id="MobiDB-lite"/>
    </source>
</evidence>
<evidence type="ECO:0000313" key="2">
    <source>
        <dbReference type="EMBL" id="GLC28829.1"/>
    </source>
</evidence>
<dbReference type="RefSeq" id="WP_264848101.1">
    <property type="nucleotide sequence ID" value="NZ_BRXR01000001.1"/>
</dbReference>
<dbReference type="Proteomes" id="UP001208567">
    <property type="component" value="Unassembled WGS sequence"/>
</dbReference>
<proteinExistence type="predicted"/>
<gene>
    <name evidence="2" type="ORF">bsdE14_02390</name>
</gene>
<comment type="caution">
    <text evidence="2">The sequence shown here is derived from an EMBL/GenBank/DDBJ whole genome shotgun (WGS) entry which is preliminary data.</text>
</comment>
<name>A0ABQ5N0U4_9CLOT</name>
<organism evidence="2 3">
    <name type="scientific">Clostridium omnivorum</name>
    <dbReference type="NCBI Taxonomy" id="1604902"/>
    <lineage>
        <taxon>Bacteria</taxon>
        <taxon>Bacillati</taxon>
        <taxon>Bacillota</taxon>
        <taxon>Clostridia</taxon>
        <taxon>Eubacteriales</taxon>
        <taxon>Clostridiaceae</taxon>
        <taxon>Clostridium</taxon>
    </lineage>
</organism>
<accession>A0ABQ5N0U4</accession>
<evidence type="ECO:0000313" key="3">
    <source>
        <dbReference type="Proteomes" id="UP001208567"/>
    </source>
</evidence>